<dbReference type="HOGENOM" id="CLU_1072326_0_0_4"/>
<feature type="chain" id="PRO_5002671214" evidence="1">
    <location>
        <begin position="26"/>
        <end position="259"/>
    </location>
</feature>
<evidence type="ECO:0000313" key="2">
    <source>
        <dbReference type="EMBL" id="ABO59953.1"/>
    </source>
</evidence>
<sequence length="259" mass="27892">MRKILVLFRVVLLFATVVGAGPASAGPARCSYGNQDSTCTTPLRSQPIPQPQCSSGPGWTMASAAVWQGSRWSAPQCNYQSPPSCPPGMVLQSAATWNGIAWVGLDCEFPQATVNTGAAFANCWQAILRKAVFTWGLTATMFNWHQTAGATWTGVDAKGATFAYAPLDQGQTYVDNYQYMIEYAQGGQYFVRAITKTWLLSSGGVWIGHYEFACPVDASGNMTGPTKVLGGVWGDNPDLMGVVPKSKLHWISDYDLGLN</sequence>
<dbReference type="AlphaFoldDB" id="A4JUK0"/>
<reference evidence="2 3" key="1">
    <citation type="submission" date="2007-03" db="EMBL/GenBank/DDBJ databases">
        <title>Complete sequence of plasmid pBVIE02 of Burkholderia vietnamiensis G4.</title>
        <authorList>
            <consortium name="US DOE Joint Genome Institute"/>
            <person name="Copeland A."/>
            <person name="Lucas S."/>
            <person name="Lapidus A."/>
            <person name="Barry K."/>
            <person name="Detter J.C."/>
            <person name="Glavina del Rio T."/>
            <person name="Hammon N."/>
            <person name="Israni S."/>
            <person name="Dalin E."/>
            <person name="Tice H."/>
            <person name="Pitluck S."/>
            <person name="Chain P."/>
            <person name="Malfatti S."/>
            <person name="Shin M."/>
            <person name="Vergez L."/>
            <person name="Schmutz J."/>
            <person name="Larimer F."/>
            <person name="Land M."/>
            <person name="Hauser L."/>
            <person name="Kyrpides N."/>
            <person name="Tiedje J."/>
            <person name="Richardson P."/>
        </authorList>
    </citation>
    <scope>NUCLEOTIDE SEQUENCE [LARGE SCALE GENOMIC DNA]</scope>
    <source>
        <strain evidence="3">G4 / LMG 22486</strain>
        <plasmid evidence="2 3">pBVIE02</plasmid>
    </source>
</reference>
<feature type="signal peptide" evidence="1">
    <location>
        <begin position="1"/>
        <end position="25"/>
    </location>
</feature>
<dbReference type="KEGG" id="bvi:Bcep1808_7070"/>
<dbReference type="Proteomes" id="UP000002287">
    <property type="component" value="Plasmid pBVIE02"/>
</dbReference>
<geneLocation type="plasmid" evidence="2 3">
    <name>pBVIE02</name>
</geneLocation>
<evidence type="ECO:0000256" key="1">
    <source>
        <dbReference type="SAM" id="SignalP"/>
    </source>
</evidence>
<name>A4JUK0_BURVG</name>
<evidence type="ECO:0000313" key="3">
    <source>
        <dbReference type="Proteomes" id="UP000002287"/>
    </source>
</evidence>
<keyword evidence="2" id="KW-0614">Plasmid</keyword>
<protein>
    <submittedName>
        <fullName evidence="2">Uncharacterized protein</fullName>
    </submittedName>
</protein>
<proteinExistence type="predicted"/>
<gene>
    <name evidence="2" type="ordered locus">Bcep1808_7070</name>
</gene>
<dbReference type="EMBL" id="CP000618">
    <property type="protein sequence ID" value="ABO59953.1"/>
    <property type="molecule type" value="Genomic_DNA"/>
</dbReference>
<keyword evidence="1" id="KW-0732">Signal</keyword>
<accession>A4JUK0</accession>
<organism evidence="2 3">
    <name type="scientific">Burkholderia vietnamiensis (strain G4 / LMG 22486)</name>
    <name type="common">Burkholderia cepacia (strain R1808)</name>
    <dbReference type="NCBI Taxonomy" id="269482"/>
    <lineage>
        <taxon>Bacteria</taxon>
        <taxon>Pseudomonadati</taxon>
        <taxon>Pseudomonadota</taxon>
        <taxon>Betaproteobacteria</taxon>
        <taxon>Burkholderiales</taxon>
        <taxon>Burkholderiaceae</taxon>
        <taxon>Burkholderia</taxon>
        <taxon>Burkholderia cepacia complex</taxon>
    </lineage>
</organism>